<reference evidence="3" key="1">
    <citation type="submission" date="2020-10" db="EMBL/GenBank/DDBJ databases">
        <authorList>
            <person name="Castelo-Branco R."/>
            <person name="Eusebio N."/>
            <person name="Adriana R."/>
            <person name="Vieira A."/>
            <person name="Brugerolle De Fraissinette N."/>
            <person name="Rezende De Castro R."/>
            <person name="Schneider M.P."/>
            <person name="Vasconcelos V."/>
            <person name="Leao P.N."/>
        </authorList>
    </citation>
    <scope>NUCLEOTIDE SEQUENCE</scope>
    <source>
        <strain evidence="3">LEGE 06105</strain>
    </source>
</reference>
<name>A0A8J7JTC9_9CYAN</name>
<feature type="domain" description="AB hydrolase-1" evidence="2">
    <location>
        <begin position="96"/>
        <end position="208"/>
    </location>
</feature>
<sequence length="363" mass="40034">MKIKTILTCLTLTVLSVLMTVVTPVMAQQPPDIDIPGATSIVTEEDNQILARVTSQEGIPTSPELKSVLNQTVELKDFGTIAFRSPLKSSSKKATPVVLFHGIFGGVSHRQFRQLRASLDQAGVPVYIMDLPGVGRSAKPKTTYNLEKIDQFISEFLREVVGRPANVVTTDTTTLSGLQVAAQNPDLVKSLVIISPYGINNLASPPTESQNKGYQQTLETDDAAIWVNLLLPDNIRPFNQAGFSQPSFLEKNGDILIEEALIERPNIEQRWISYAFIFGQFFRTFAEASKDVKVPVLAIFGADYKPIPGNPPIEPDRAEQFRQIRPDFKYLEIPQGSTLVAIEQPDVVAKAIMEFSCGRNCSE</sequence>
<dbReference type="SUPFAM" id="SSF53474">
    <property type="entry name" value="alpha/beta-Hydrolases"/>
    <property type="match status" value="1"/>
</dbReference>
<evidence type="ECO:0000256" key="1">
    <source>
        <dbReference type="SAM" id="SignalP"/>
    </source>
</evidence>
<dbReference type="Pfam" id="PF00561">
    <property type="entry name" value="Abhydrolase_1"/>
    <property type="match status" value="1"/>
</dbReference>
<dbReference type="Proteomes" id="UP000620559">
    <property type="component" value="Unassembled WGS sequence"/>
</dbReference>
<dbReference type="PANTHER" id="PTHR43798">
    <property type="entry name" value="MONOACYLGLYCEROL LIPASE"/>
    <property type="match status" value="1"/>
</dbReference>
<dbReference type="GO" id="GO:0046464">
    <property type="term" value="P:acylglycerol catabolic process"/>
    <property type="evidence" value="ECO:0007669"/>
    <property type="project" value="TreeGrafter"/>
</dbReference>
<keyword evidence="3" id="KW-0378">Hydrolase</keyword>
<accession>A0A8J7JTC9</accession>
<dbReference type="GO" id="GO:0047372">
    <property type="term" value="F:monoacylglycerol lipase activity"/>
    <property type="evidence" value="ECO:0007669"/>
    <property type="project" value="TreeGrafter"/>
</dbReference>
<dbReference type="RefSeq" id="WP_193920606.1">
    <property type="nucleotide sequence ID" value="NZ_JADEWL010000036.1"/>
</dbReference>
<dbReference type="GO" id="GO:0016020">
    <property type="term" value="C:membrane"/>
    <property type="evidence" value="ECO:0007669"/>
    <property type="project" value="TreeGrafter"/>
</dbReference>
<feature type="chain" id="PRO_5035293709" evidence="1">
    <location>
        <begin position="28"/>
        <end position="363"/>
    </location>
</feature>
<gene>
    <name evidence="3" type="ORF">IQ247_12975</name>
</gene>
<evidence type="ECO:0000313" key="4">
    <source>
        <dbReference type="Proteomes" id="UP000620559"/>
    </source>
</evidence>
<dbReference type="Gene3D" id="3.40.50.1820">
    <property type="entry name" value="alpha/beta hydrolase"/>
    <property type="match status" value="1"/>
</dbReference>
<protein>
    <submittedName>
        <fullName evidence="3">Alpha/beta hydrolase</fullName>
    </submittedName>
</protein>
<dbReference type="InterPro" id="IPR029058">
    <property type="entry name" value="AB_hydrolase_fold"/>
</dbReference>
<dbReference type="EMBL" id="JADEWL010000036">
    <property type="protein sequence ID" value="MBE9213569.1"/>
    <property type="molecule type" value="Genomic_DNA"/>
</dbReference>
<dbReference type="InterPro" id="IPR050266">
    <property type="entry name" value="AB_hydrolase_sf"/>
</dbReference>
<keyword evidence="1" id="KW-0732">Signal</keyword>
<dbReference type="PANTHER" id="PTHR43798:SF33">
    <property type="entry name" value="HYDROLASE, PUTATIVE (AFU_ORTHOLOGUE AFUA_2G14860)-RELATED"/>
    <property type="match status" value="1"/>
</dbReference>
<proteinExistence type="predicted"/>
<comment type="caution">
    <text evidence="3">The sequence shown here is derived from an EMBL/GenBank/DDBJ whole genome shotgun (WGS) entry which is preliminary data.</text>
</comment>
<feature type="signal peptide" evidence="1">
    <location>
        <begin position="1"/>
        <end position="27"/>
    </location>
</feature>
<evidence type="ECO:0000313" key="3">
    <source>
        <dbReference type="EMBL" id="MBE9213569.1"/>
    </source>
</evidence>
<evidence type="ECO:0000259" key="2">
    <source>
        <dbReference type="Pfam" id="PF00561"/>
    </source>
</evidence>
<dbReference type="AlphaFoldDB" id="A0A8J7JTC9"/>
<organism evidence="3 4">
    <name type="scientific">Plectonema cf. radiosum LEGE 06105</name>
    <dbReference type="NCBI Taxonomy" id="945769"/>
    <lineage>
        <taxon>Bacteria</taxon>
        <taxon>Bacillati</taxon>
        <taxon>Cyanobacteriota</taxon>
        <taxon>Cyanophyceae</taxon>
        <taxon>Oscillatoriophycideae</taxon>
        <taxon>Oscillatoriales</taxon>
        <taxon>Microcoleaceae</taxon>
        <taxon>Plectonema</taxon>
    </lineage>
</organism>
<dbReference type="InterPro" id="IPR000073">
    <property type="entry name" value="AB_hydrolase_1"/>
</dbReference>
<keyword evidence="4" id="KW-1185">Reference proteome</keyword>